<evidence type="ECO:0000259" key="2">
    <source>
        <dbReference type="Pfam" id="PF02543"/>
    </source>
</evidence>
<evidence type="ECO:0000313" key="5">
    <source>
        <dbReference type="Proteomes" id="UP000608522"/>
    </source>
</evidence>
<dbReference type="SUPFAM" id="SSF53067">
    <property type="entry name" value="Actin-like ATPase domain"/>
    <property type="match status" value="1"/>
</dbReference>
<keyword evidence="5" id="KW-1185">Reference proteome</keyword>
<feature type="domain" description="Carbamoyltransferase" evidence="2">
    <location>
        <begin position="4"/>
        <end position="358"/>
    </location>
</feature>
<accession>A0ABQ3T3Q7</accession>
<dbReference type="Proteomes" id="UP000608522">
    <property type="component" value="Unassembled WGS sequence"/>
</dbReference>
<dbReference type="PANTHER" id="PTHR34847:SF1">
    <property type="entry name" value="NODULATION PROTEIN U"/>
    <property type="match status" value="1"/>
</dbReference>
<gene>
    <name evidence="4" type="ORF">Sspor_05750</name>
</gene>
<reference evidence="5" key="1">
    <citation type="submission" date="2023-07" db="EMBL/GenBank/DDBJ databases">
        <title>Whole genome shotgun sequence of Streptomyces spororaveus NBRC 15456.</title>
        <authorList>
            <person name="Komaki H."/>
            <person name="Tamura T."/>
        </authorList>
    </citation>
    <scope>NUCLEOTIDE SEQUENCE [LARGE SCALE GENOMIC DNA]</scope>
    <source>
        <strain evidence="5">NBRC 15456</strain>
    </source>
</reference>
<organism evidence="4 5">
    <name type="scientific">Streptomyces spororaveus</name>
    <dbReference type="NCBI Taxonomy" id="284039"/>
    <lineage>
        <taxon>Bacteria</taxon>
        <taxon>Bacillati</taxon>
        <taxon>Actinomycetota</taxon>
        <taxon>Actinomycetes</taxon>
        <taxon>Kitasatosporales</taxon>
        <taxon>Streptomycetaceae</taxon>
        <taxon>Streptomyces</taxon>
    </lineage>
</organism>
<evidence type="ECO:0000259" key="3">
    <source>
        <dbReference type="Pfam" id="PF16861"/>
    </source>
</evidence>
<name>A0ABQ3T3Q7_9ACTN</name>
<dbReference type="Gene3D" id="3.90.870.20">
    <property type="entry name" value="Carbamoyltransferase, C-terminal domain"/>
    <property type="match status" value="1"/>
</dbReference>
<dbReference type="Pfam" id="PF16861">
    <property type="entry name" value="Carbam_trans_C"/>
    <property type="match status" value="1"/>
</dbReference>
<protein>
    <recommendedName>
        <fullName evidence="6">Carbamoyltransferase</fullName>
    </recommendedName>
</protein>
<feature type="domain" description="Carbamoyltransferase C-terminal" evidence="3">
    <location>
        <begin position="411"/>
        <end position="582"/>
    </location>
</feature>
<evidence type="ECO:0008006" key="6">
    <source>
        <dbReference type="Google" id="ProtNLM"/>
    </source>
</evidence>
<dbReference type="InterPro" id="IPR003696">
    <property type="entry name" value="Carbtransf_dom"/>
</dbReference>
<proteinExistence type="inferred from homology"/>
<dbReference type="InterPro" id="IPR051338">
    <property type="entry name" value="NodU/CmcH_Carbamoyltrnsfr"/>
</dbReference>
<dbReference type="RefSeq" id="WP_202197549.1">
    <property type="nucleotide sequence ID" value="NZ_BAAATO010000061.1"/>
</dbReference>
<dbReference type="InterPro" id="IPR043129">
    <property type="entry name" value="ATPase_NBD"/>
</dbReference>
<dbReference type="Pfam" id="PF02543">
    <property type="entry name" value="Carbam_trans_N"/>
    <property type="match status" value="1"/>
</dbReference>
<dbReference type="InterPro" id="IPR031730">
    <property type="entry name" value="Carbam_trans_C"/>
</dbReference>
<dbReference type="CDD" id="cd24098">
    <property type="entry name" value="ASKHA_NBD_TobZ_N"/>
    <property type="match status" value="1"/>
</dbReference>
<dbReference type="InterPro" id="IPR038152">
    <property type="entry name" value="Carbam_trans_C_sf"/>
</dbReference>
<sequence>MTAVLGLSCYFHDSAAALIIDGQVVAAAEEERFSRVKHDASFPDQAIRFCLEQGGITSRDLTAVAFYEEPATKLGRVLTSGIAGLPRSSSTLTRALGRWGREKLWIESTICRRLGVRPSRVTYVDHHLSHAASSFLASPFAEAATLTIDGVGEWSTATIGQASGAVGGTSPAQIHNQLSLDFPHSVGLLYSAMTEYLGFEVNEGEFKVMGMAAYGTPRYRDKLDQVCTVHEDGSLTLDMRYFAFHRDEKTSLTPRLFDLLGAPPRDARRPFGDEEDGLTSDEQHYADVAASIQELCEDIVVAMAQEAHRRSPSDNLAYAGGVALNGLANRALLDRTPFQNLYIPPAPGDSGGALGAALYTYHALIGQPRSYVARTADLGKDYSECIEKTLGEWGVKSHRYDSDEMVVDFVADRLAAGDVVGWHQGRFEWGPRALGHRSILADPTRVHMKATINKKVKFREQFRPFAPAVLADKAERYFSGPLEQGPARFMQFVVPAREGVAEALPAVVHFGTSRVQAVHADQSPRLASLIEAFDSRSGHPVLLNTSFNLKGEPIVASPADALSTFYRSGLDLLVMGDHVIVKG</sequence>
<comment type="similarity">
    <text evidence="1">Belongs to the NodU/CmcH family.</text>
</comment>
<dbReference type="PANTHER" id="PTHR34847">
    <property type="entry name" value="NODULATION PROTEIN U"/>
    <property type="match status" value="1"/>
</dbReference>
<evidence type="ECO:0000256" key="1">
    <source>
        <dbReference type="ARBA" id="ARBA00006129"/>
    </source>
</evidence>
<dbReference type="Gene3D" id="3.30.420.40">
    <property type="match status" value="2"/>
</dbReference>
<dbReference type="EMBL" id="BNED01000004">
    <property type="protein sequence ID" value="GHI75014.1"/>
    <property type="molecule type" value="Genomic_DNA"/>
</dbReference>
<comment type="caution">
    <text evidence="4">The sequence shown here is derived from an EMBL/GenBank/DDBJ whole genome shotgun (WGS) entry which is preliminary data.</text>
</comment>
<evidence type="ECO:0000313" key="4">
    <source>
        <dbReference type="EMBL" id="GHI75014.1"/>
    </source>
</evidence>